<feature type="compositionally biased region" description="Polar residues" evidence="1">
    <location>
        <begin position="172"/>
        <end position="187"/>
    </location>
</feature>
<gene>
    <name evidence="2" type="ORF">B0T19DRAFT_431940</name>
</gene>
<organism evidence="2 3">
    <name type="scientific">Cercophora scortea</name>
    <dbReference type="NCBI Taxonomy" id="314031"/>
    <lineage>
        <taxon>Eukaryota</taxon>
        <taxon>Fungi</taxon>
        <taxon>Dikarya</taxon>
        <taxon>Ascomycota</taxon>
        <taxon>Pezizomycotina</taxon>
        <taxon>Sordariomycetes</taxon>
        <taxon>Sordariomycetidae</taxon>
        <taxon>Sordariales</taxon>
        <taxon>Lasiosphaeriaceae</taxon>
        <taxon>Cercophora</taxon>
    </lineage>
</organism>
<evidence type="ECO:0000313" key="2">
    <source>
        <dbReference type="EMBL" id="KAK3321253.1"/>
    </source>
</evidence>
<accession>A0AAE0I9X0</accession>
<name>A0AAE0I9X0_9PEZI</name>
<dbReference type="Proteomes" id="UP001286456">
    <property type="component" value="Unassembled WGS sequence"/>
</dbReference>
<feature type="region of interest" description="Disordered" evidence="1">
    <location>
        <begin position="172"/>
        <end position="195"/>
    </location>
</feature>
<evidence type="ECO:0000313" key="3">
    <source>
        <dbReference type="Proteomes" id="UP001286456"/>
    </source>
</evidence>
<reference evidence="2" key="1">
    <citation type="journal article" date="2023" name="Mol. Phylogenet. Evol.">
        <title>Genome-scale phylogeny and comparative genomics of the fungal order Sordariales.</title>
        <authorList>
            <person name="Hensen N."/>
            <person name="Bonometti L."/>
            <person name="Westerberg I."/>
            <person name="Brannstrom I.O."/>
            <person name="Guillou S."/>
            <person name="Cros-Aarteil S."/>
            <person name="Calhoun S."/>
            <person name="Haridas S."/>
            <person name="Kuo A."/>
            <person name="Mondo S."/>
            <person name="Pangilinan J."/>
            <person name="Riley R."/>
            <person name="LaButti K."/>
            <person name="Andreopoulos B."/>
            <person name="Lipzen A."/>
            <person name="Chen C."/>
            <person name="Yan M."/>
            <person name="Daum C."/>
            <person name="Ng V."/>
            <person name="Clum A."/>
            <person name="Steindorff A."/>
            <person name="Ohm R.A."/>
            <person name="Martin F."/>
            <person name="Silar P."/>
            <person name="Natvig D.O."/>
            <person name="Lalanne C."/>
            <person name="Gautier V."/>
            <person name="Ament-Velasquez S.L."/>
            <person name="Kruys A."/>
            <person name="Hutchinson M.I."/>
            <person name="Powell A.J."/>
            <person name="Barry K."/>
            <person name="Miller A.N."/>
            <person name="Grigoriev I.V."/>
            <person name="Debuchy R."/>
            <person name="Gladieux P."/>
            <person name="Hiltunen Thoren M."/>
            <person name="Johannesson H."/>
        </authorList>
    </citation>
    <scope>NUCLEOTIDE SEQUENCE</scope>
    <source>
        <strain evidence="2">SMH4131-1</strain>
    </source>
</reference>
<protein>
    <submittedName>
        <fullName evidence="2">Uncharacterized protein</fullName>
    </submittedName>
</protein>
<dbReference type="EMBL" id="JAUEPO010000005">
    <property type="protein sequence ID" value="KAK3321253.1"/>
    <property type="molecule type" value="Genomic_DNA"/>
</dbReference>
<keyword evidence="3" id="KW-1185">Reference proteome</keyword>
<proteinExistence type="predicted"/>
<evidence type="ECO:0000256" key="1">
    <source>
        <dbReference type="SAM" id="MobiDB-lite"/>
    </source>
</evidence>
<reference evidence="2" key="2">
    <citation type="submission" date="2023-06" db="EMBL/GenBank/DDBJ databases">
        <authorList>
            <consortium name="Lawrence Berkeley National Laboratory"/>
            <person name="Haridas S."/>
            <person name="Hensen N."/>
            <person name="Bonometti L."/>
            <person name="Westerberg I."/>
            <person name="Brannstrom I.O."/>
            <person name="Guillou S."/>
            <person name="Cros-Aarteil S."/>
            <person name="Calhoun S."/>
            <person name="Kuo A."/>
            <person name="Mondo S."/>
            <person name="Pangilinan J."/>
            <person name="Riley R."/>
            <person name="Labutti K."/>
            <person name="Andreopoulos B."/>
            <person name="Lipzen A."/>
            <person name="Chen C."/>
            <person name="Yanf M."/>
            <person name="Daum C."/>
            <person name="Ng V."/>
            <person name="Clum A."/>
            <person name="Steindorff A."/>
            <person name="Ohm R."/>
            <person name="Martin F."/>
            <person name="Silar P."/>
            <person name="Natvig D."/>
            <person name="Lalanne C."/>
            <person name="Gautier V."/>
            <person name="Ament-Velasquez S.L."/>
            <person name="Kruys A."/>
            <person name="Hutchinson M.I."/>
            <person name="Powell A.J."/>
            <person name="Barry K."/>
            <person name="Miller A.N."/>
            <person name="Grigoriev I.V."/>
            <person name="Debuchy R."/>
            <person name="Gladieux P."/>
            <person name="Thoren M.H."/>
            <person name="Johannesson H."/>
        </authorList>
    </citation>
    <scope>NUCLEOTIDE SEQUENCE</scope>
    <source>
        <strain evidence="2">SMH4131-1</strain>
    </source>
</reference>
<comment type="caution">
    <text evidence="2">The sequence shown here is derived from an EMBL/GenBank/DDBJ whole genome shotgun (WGS) entry which is preliminary data.</text>
</comment>
<dbReference type="AlphaFoldDB" id="A0AAE0I9X0"/>
<sequence>MIKAMGPCPGAEATADAHVGAAVDSGHRTVTASSCYTDTHSPLATNTTLGSCTCLHRAVVLLSELESRSAIIDGGDSLSNTIPAMSVDSLLTTHKETVGHGTTMLDCAACRARVENMTILAFLADKLAQLWRRTIVSDMLVLSVGNNEMTTAVGTPSGLVSVNNLNVGANTGTKYSETTPMNPSESPTGLAPRPTPTCTPLLPLTLGTYTASASDECAEVVRALVAFQLRRLHLLAHRLRQIAAQLGGSDTMERRVTACERTLIWAMGALHVDN</sequence>